<dbReference type="STRING" id="1414854.GQ61_02475"/>
<reference evidence="1 2" key="1">
    <citation type="submission" date="2014-06" db="EMBL/GenBank/DDBJ databases">
        <title>The genome of the endonuclear symbiont Nucleicultrix amoebiphila.</title>
        <authorList>
            <person name="Schulz F."/>
            <person name="Horn M."/>
        </authorList>
    </citation>
    <scope>NUCLEOTIDE SEQUENCE [LARGE SCALE GENOMIC DNA]</scope>
    <source>
        <strain evidence="1 2">FS5</strain>
    </source>
</reference>
<dbReference type="RefSeq" id="WP_085783764.1">
    <property type="nucleotide sequence ID" value="NZ_CP008743.1"/>
</dbReference>
<name>A0A1W6N3L9_9PROT</name>
<dbReference type="AlphaFoldDB" id="A0A1W6N3L9"/>
<gene>
    <name evidence="1" type="ORF">GQ61_02475</name>
</gene>
<proteinExistence type="predicted"/>
<dbReference type="OrthoDB" id="9918534at2"/>
<organism evidence="1 2">
    <name type="scientific">Candidatus Nucleicultrix amoebiphila FS5</name>
    <dbReference type="NCBI Taxonomy" id="1414854"/>
    <lineage>
        <taxon>Bacteria</taxon>
        <taxon>Pseudomonadati</taxon>
        <taxon>Pseudomonadota</taxon>
        <taxon>Alphaproteobacteria</taxon>
        <taxon>Holosporales</taxon>
        <taxon>Candidatus Nucleicultricaceae</taxon>
        <taxon>Candidatus Nucleicultrix</taxon>
    </lineage>
</organism>
<evidence type="ECO:0000313" key="1">
    <source>
        <dbReference type="EMBL" id="ARN84379.1"/>
    </source>
</evidence>
<evidence type="ECO:0000313" key="2">
    <source>
        <dbReference type="Proteomes" id="UP000237351"/>
    </source>
</evidence>
<sequence length="86" mass="9646">MKDRSKFKVITSSPSRTTIELDDLDAAIILKVDGTLKASLPEVKTETVPENIITAAALVYALNDEELCNLIRKRFVEKCLPQKKEK</sequence>
<protein>
    <submittedName>
        <fullName evidence="1">Uncharacterized protein</fullName>
    </submittedName>
</protein>
<keyword evidence="2" id="KW-1185">Reference proteome</keyword>
<dbReference type="Proteomes" id="UP000237351">
    <property type="component" value="Chromosome"/>
</dbReference>
<dbReference type="EMBL" id="CP008743">
    <property type="protein sequence ID" value="ARN84379.1"/>
    <property type="molecule type" value="Genomic_DNA"/>
</dbReference>
<accession>A0A1W6N3L9</accession>
<dbReference type="KEGG" id="naf:GQ61_02475"/>